<dbReference type="CDD" id="cd00085">
    <property type="entry name" value="HNHc"/>
    <property type="match status" value="1"/>
</dbReference>
<organism evidence="1 2">
    <name type="scientific">Pseudonocardia yuanmonensis</name>
    <dbReference type="NCBI Taxonomy" id="1095914"/>
    <lineage>
        <taxon>Bacteria</taxon>
        <taxon>Bacillati</taxon>
        <taxon>Actinomycetota</taxon>
        <taxon>Actinomycetes</taxon>
        <taxon>Pseudonocardiales</taxon>
        <taxon>Pseudonocardiaceae</taxon>
        <taxon>Pseudonocardia</taxon>
    </lineage>
</organism>
<dbReference type="InterPro" id="IPR003615">
    <property type="entry name" value="HNH_nuc"/>
</dbReference>
<gene>
    <name evidence="1" type="ORF">GCM10023215_18720</name>
</gene>
<name>A0ABP8WB09_9PSEU</name>
<reference evidence="2" key="1">
    <citation type="journal article" date="2019" name="Int. J. Syst. Evol. Microbiol.">
        <title>The Global Catalogue of Microorganisms (GCM) 10K type strain sequencing project: providing services to taxonomists for standard genome sequencing and annotation.</title>
        <authorList>
            <consortium name="The Broad Institute Genomics Platform"/>
            <consortium name="The Broad Institute Genome Sequencing Center for Infectious Disease"/>
            <person name="Wu L."/>
            <person name="Ma J."/>
        </authorList>
    </citation>
    <scope>NUCLEOTIDE SEQUENCE [LARGE SCALE GENOMIC DNA]</scope>
    <source>
        <strain evidence="2">JCM 18055</strain>
    </source>
</reference>
<keyword evidence="2" id="KW-1185">Reference proteome</keyword>
<evidence type="ECO:0000313" key="2">
    <source>
        <dbReference type="Proteomes" id="UP001500325"/>
    </source>
</evidence>
<evidence type="ECO:0008006" key="3">
    <source>
        <dbReference type="Google" id="ProtNLM"/>
    </source>
</evidence>
<evidence type="ECO:0000313" key="1">
    <source>
        <dbReference type="EMBL" id="GAA4684234.1"/>
    </source>
</evidence>
<accession>A0ABP8WB09</accession>
<proteinExistence type="predicted"/>
<sequence length="229" mass="25714">MPRARRWTDEQLVEAVASSRTLSEVCRKLGLRPGKYDVIRGHIARLGLDASHLPRATAGSPRSNRRYTDEQLVDAVRAEVTVHGVLRRLGYTPNGGMFRAVSGHIRRLGLDTSHFTGQGWAAGFTFPGRSTRPLQEILVKKSTYTTSGNLRRRLVAEGLKPNHCEECGLREWRGRPLPLALDHVNGDHTDNRIENLRILCPDCHAITETWCRPKDKSRAGVAQRQRPMA</sequence>
<dbReference type="Proteomes" id="UP001500325">
    <property type="component" value="Unassembled WGS sequence"/>
</dbReference>
<protein>
    <recommendedName>
        <fullName evidence="3">HNH endonuclease</fullName>
    </recommendedName>
</protein>
<dbReference type="EMBL" id="BAABIC010000005">
    <property type="protein sequence ID" value="GAA4684234.1"/>
    <property type="molecule type" value="Genomic_DNA"/>
</dbReference>
<dbReference type="RefSeq" id="WP_345379805.1">
    <property type="nucleotide sequence ID" value="NZ_BAABIC010000005.1"/>
</dbReference>
<comment type="caution">
    <text evidence="1">The sequence shown here is derived from an EMBL/GenBank/DDBJ whole genome shotgun (WGS) entry which is preliminary data.</text>
</comment>